<dbReference type="AlphaFoldDB" id="A0A075HW55"/>
<reference evidence="2" key="1">
    <citation type="journal article" date="2014" name="Genome Biol. Evol.">
        <title>Pangenome evidence for extensive interdomain horizontal transfer affecting lineage core and shell genes in uncultured planktonic thaumarchaeota and euryarchaeota.</title>
        <authorList>
            <person name="Deschamps P."/>
            <person name="Zivanovic Y."/>
            <person name="Moreira D."/>
            <person name="Rodriguez-Valera F."/>
            <person name="Lopez-Garcia P."/>
        </authorList>
    </citation>
    <scope>NUCLEOTIDE SEQUENCE</scope>
</reference>
<proteinExistence type="predicted"/>
<sequence>MKNSEVRRYSKVSWLVFLFTISIVLISLVPVIFPALFSETFFKTELDGFGITSYNLEPFELGGLAATLIITNIIVFVIFALFKNKITWQEKIKSFTKFQISQKVALILVVIILIGYVSVSYSDVGFGMPIGGHGEIYDDWDRLKHKLANMQNIWPEQITSFDPHFKHILLKISERIFENYFVIPFFSSIGLLIITYLFTNKITDSRIAGLLSMLLVLQSNLFLTFDTSAAFASFWTLFYLLSLYFIIKIWPLTPVFYVLSILSKILTAFFAPMSIFFILNSDVSKQRKIILTVIFLAIIVIGISVSTTQTNIGLEWNSDEFWLGFTAFAFQMRLDIIFVIFLLPLTVGLFIISKNNRYSNSILILLAGTLLSAPLVTGLTDMTNQPYRFLPLVVFFSVGIGMLFANRKTI</sequence>
<feature type="transmembrane region" description="Helical" evidence="1">
    <location>
        <begin position="180"/>
        <end position="198"/>
    </location>
</feature>
<evidence type="ECO:0000256" key="1">
    <source>
        <dbReference type="SAM" id="Phobius"/>
    </source>
</evidence>
<organism evidence="2">
    <name type="scientific">uncultured marine thaumarchaeote KM3_79_H09</name>
    <dbReference type="NCBI Taxonomy" id="1456299"/>
    <lineage>
        <taxon>Archaea</taxon>
        <taxon>Nitrososphaerota</taxon>
        <taxon>environmental samples</taxon>
    </lineage>
</organism>
<dbReference type="EMBL" id="KF901098">
    <property type="protein sequence ID" value="AIF18013.1"/>
    <property type="molecule type" value="Genomic_DNA"/>
</dbReference>
<feature type="transmembrane region" description="Helical" evidence="1">
    <location>
        <begin position="362"/>
        <end position="380"/>
    </location>
</feature>
<feature type="transmembrane region" description="Helical" evidence="1">
    <location>
        <begin position="103"/>
        <end position="121"/>
    </location>
</feature>
<feature type="transmembrane region" description="Helical" evidence="1">
    <location>
        <begin position="289"/>
        <end position="308"/>
    </location>
</feature>
<evidence type="ECO:0000313" key="2">
    <source>
        <dbReference type="EMBL" id="AIF18013.1"/>
    </source>
</evidence>
<feature type="transmembrane region" description="Helical" evidence="1">
    <location>
        <begin position="386"/>
        <end position="405"/>
    </location>
</feature>
<feature type="transmembrane region" description="Helical" evidence="1">
    <location>
        <begin position="255"/>
        <end position="277"/>
    </location>
</feature>
<keyword evidence="1" id="KW-0472">Membrane</keyword>
<protein>
    <recommendedName>
        <fullName evidence="3">Glycosyltransferase RgtA/B/C/D-like domain-containing protein</fullName>
    </recommendedName>
</protein>
<feature type="transmembrane region" description="Helical" evidence="1">
    <location>
        <begin position="12"/>
        <end position="37"/>
    </location>
</feature>
<feature type="transmembrane region" description="Helical" evidence="1">
    <location>
        <begin position="61"/>
        <end position="82"/>
    </location>
</feature>
<keyword evidence="1" id="KW-0812">Transmembrane</keyword>
<feature type="transmembrane region" description="Helical" evidence="1">
    <location>
        <begin position="328"/>
        <end position="350"/>
    </location>
</feature>
<name>A0A075HW55_9ARCH</name>
<evidence type="ECO:0008006" key="3">
    <source>
        <dbReference type="Google" id="ProtNLM"/>
    </source>
</evidence>
<accession>A0A075HW55</accession>
<keyword evidence="1" id="KW-1133">Transmembrane helix</keyword>